<organism evidence="2 3">
    <name type="scientific">Eumeta variegata</name>
    <name type="common">Bagworm moth</name>
    <name type="synonym">Eumeta japonica</name>
    <dbReference type="NCBI Taxonomy" id="151549"/>
    <lineage>
        <taxon>Eukaryota</taxon>
        <taxon>Metazoa</taxon>
        <taxon>Ecdysozoa</taxon>
        <taxon>Arthropoda</taxon>
        <taxon>Hexapoda</taxon>
        <taxon>Insecta</taxon>
        <taxon>Pterygota</taxon>
        <taxon>Neoptera</taxon>
        <taxon>Endopterygota</taxon>
        <taxon>Lepidoptera</taxon>
        <taxon>Glossata</taxon>
        <taxon>Ditrysia</taxon>
        <taxon>Tineoidea</taxon>
        <taxon>Psychidae</taxon>
        <taxon>Oiketicinae</taxon>
        <taxon>Eumeta</taxon>
    </lineage>
</organism>
<sequence length="147" mass="16556">MGSEKYTTYTLFGCNRVAHRLIRLRVYFIACPAGGGSSEASRNTSRADKPHIRLSPDRRSPGCDIRQLQVLQLHIYHRYPGAYDTVLWRWSTIYLCVRTLLLLGVHVGGGIGRLVKKNTEGLNDEFSACHIKLLASCRGEDHHKTSC</sequence>
<gene>
    <name evidence="2" type="ORF">EVAR_18941_1</name>
</gene>
<proteinExistence type="predicted"/>
<feature type="region of interest" description="Disordered" evidence="1">
    <location>
        <begin position="35"/>
        <end position="58"/>
    </location>
</feature>
<dbReference type="AlphaFoldDB" id="A0A4C1V1U7"/>
<evidence type="ECO:0000313" key="2">
    <source>
        <dbReference type="EMBL" id="GBP32788.1"/>
    </source>
</evidence>
<dbReference type="EMBL" id="BGZK01000264">
    <property type="protein sequence ID" value="GBP32788.1"/>
    <property type="molecule type" value="Genomic_DNA"/>
</dbReference>
<comment type="caution">
    <text evidence="2">The sequence shown here is derived from an EMBL/GenBank/DDBJ whole genome shotgun (WGS) entry which is preliminary data.</text>
</comment>
<accession>A0A4C1V1U7</accession>
<evidence type="ECO:0000256" key="1">
    <source>
        <dbReference type="SAM" id="MobiDB-lite"/>
    </source>
</evidence>
<dbReference type="Proteomes" id="UP000299102">
    <property type="component" value="Unassembled WGS sequence"/>
</dbReference>
<evidence type="ECO:0000313" key="3">
    <source>
        <dbReference type="Proteomes" id="UP000299102"/>
    </source>
</evidence>
<keyword evidence="3" id="KW-1185">Reference proteome</keyword>
<name>A0A4C1V1U7_EUMVA</name>
<feature type="compositionally biased region" description="Basic and acidic residues" evidence="1">
    <location>
        <begin position="45"/>
        <end position="58"/>
    </location>
</feature>
<reference evidence="2 3" key="1">
    <citation type="journal article" date="2019" name="Commun. Biol.">
        <title>The bagworm genome reveals a unique fibroin gene that provides high tensile strength.</title>
        <authorList>
            <person name="Kono N."/>
            <person name="Nakamura H."/>
            <person name="Ohtoshi R."/>
            <person name="Tomita M."/>
            <person name="Numata K."/>
            <person name="Arakawa K."/>
        </authorList>
    </citation>
    <scope>NUCLEOTIDE SEQUENCE [LARGE SCALE GENOMIC DNA]</scope>
</reference>
<protein>
    <submittedName>
        <fullName evidence="2">Uncharacterized protein</fullName>
    </submittedName>
</protein>